<sequence>SIRATKPSENTVIIAVLRRHGDRDETSIMPLISAGFNRRYIENSNIMACYNELIQLEWGEVLARFKL</sequence>
<feature type="non-terminal residue" evidence="2">
    <location>
        <position position="67"/>
    </location>
</feature>
<name>A0AAV7TW01_PLEWA</name>
<gene>
    <name evidence="2" type="ORF">NDU88_005607</name>
</gene>
<dbReference type="InterPro" id="IPR057304">
    <property type="entry name" value="PDE8-like_REC_N"/>
</dbReference>
<organism evidence="2 3">
    <name type="scientific">Pleurodeles waltl</name>
    <name type="common">Iberian ribbed newt</name>
    <dbReference type="NCBI Taxonomy" id="8319"/>
    <lineage>
        <taxon>Eukaryota</taxon>
        <taxon>Metazoa</taxon>
        <taxon>Chordata</taxon>
        <taxon>Craniata</taxon>
        <taxon>Vertebrata</taxon>
        <taxon>Euteleostomi</taxon>
        <taxon>Amphibia</taxon>
        <taxon>Batrachia</taxon>
        <taxon>Caudata</taxon>
        <taxon>Salamandroidea</taxon>
        <taxon>Salamandridae</taxon>
        <taxon>Pleurodelinae</taxon>
        <taxon>Pleurodeles</taxon>
    </lineage>
</organism>
<evidence type="ECO:0000313" key="3">
    <source>
        <dbReference type="Proteomes" id="UP001066276"/>
    </source>
</evidence>
<keyword evidence="3" id="KW-1185">Reference proteome</keyword>
<reference evidence="2" key="1">
    <citation type="journal article" date="2022" name="bioRxiv">
        <title>Sequencing and chromosome-scale assembly of the giantPleurodeles waltlgenome.</title>
        <authorList>
            <person name="Brown T."/>
            <person name="Elewa A."/>
            <person name="Iarovenko S."/>
            <person name="Subramanian E."/>
            <person name="Araus A.J."/>
            <person name="Petzold A."/>
            <person name="Susuki M."/>
            <person name="Suzuki K.-i.T."/>
            <person name="Hayashi T."/>
            <person name="Toyoda A."/>
            <person name="Oliveira C."/>
            <person name="Osipova E."/>
            <person name="Leigh N.D."/>
            <person name="Simon A."/>
            <person name="Yun M.H."/>
        </authorList>
    </citation>
    <scope>NUCLEOTIDE SEQUENCE</scope>
    <source>
        <strain evidence="2">20211129_DDA</strain>
        <tissue evidence="2">Liver</tissue>
    </source>
</reference>
<evidence type="ECO:0000313" key="2">
    <source>
        <dbReference type="EMBL" id="KAJ1180386.1"/>
    </source>
</evidence>
<comment type="caution">
    <text evidence="2">The sequence shown here is derived from an EMBL/GenBank/DDBJ whole genome shotgun (WGS) entry which is preliminary data.</text>
</comment>
<feature type="non-terminal residue" evidence="2">
    <location>
        <position position="1"/>
    </location>
</feature>
<dbReference type="EMBL" id="JANPWB010000006">
    <property type="protein sequence ID" value="KAJ1180386.1"/>
    <property type="molecule type" value="Genomic_DNA"/>
</dbReference>
<accession>A0AAV7TW01</accession>
<dbReference type="AlphaFoldDB" id="A0AAV7TW01"/>
<dbReference type="Proteomes" id="UP001066276">
    <property type="component" value="Chromosome 3_2"/>
</dbReference>
<feature type="domain" description="PDE8-like REC N-terminal" evidence="1">
    <location>
        <begin position="1"/>
        <end position="67"/>
    </location>
</feature>
<dbReference type="Pfam" id="PF23198">
    <property type="entry name" value="PDE8A_N"/>
    <property type="match status" value="1"/>
</dbReference>
<protein>
    <recommendedName>
        <fullName evidence="1">PDE8-like REC N-terminal domain-containing protein</fullName>
    </recommendedName>
</protein>
<proteinExistence type="predicted"/>
<evidence type="ECO:0000259" key="1">
    <source>
        <dbReference type="Pfam" id="PF23198"/>
    </source>
</evidence>